<dbReference type="OrthoDB" id="10250320at2759"/>
<evidence type="ECO:0000313" key="2">
    <source>
        <dbReference type="EMBL" id="OLY84998.1"/>
    </source>
</evidence>
<dbReference type="CDD" id="cd20557">
    <property type="entry name" value="CYCLIN_ScPCL1-like"/>
    <property type="match status" value="1"/>
</dbReference>
<reference evidence="3 4" key="1">
    <citation type="journal article" date="2016" name="Mol. Biol. Evol.">
        <title>Genome-Wide Survey of Gut Fungi (Harpellales) Reveals the First Horizontally Transferred Ubiquitin Gene from a Mosquito Host.</title>
        <authorList>
            <person name="Wang Y."/>
            <person name="White M.M."/>
            <person name="Kvist S."/>
            <person name="Moncalvo J.M."/>
        </authorList>
    </citation>
    <scope>NUCLEOTIDE SEQUENCE [LARGE SCALE GENOMIC DNA]</scope>
    <source>
        <strain evidence="3 4">ALG-7-W6</strain>
    </source>
</reference>
<keyword evidence="4" id="KW-1185">Reference proteome</keyword>
<dbReference type="SUPFAM" id="SSF47954">
    <property type="entry name" value="Cyclin-like"/>
    <property type="match status" value="1"/>
</dbReference>
<dbReference type="EMBL" id="LSSL01000273">
    <property type="protein sequence ID" value="OLY84998.1"/>
    <property type="molecule type" value="Genomic_DNA"/>
</dbReference>
<dbReference type="GO" id="GO:0019901">
    <property type="term" value="F:protein kinase binding"/>
    <property type="evidence" value="ECO:0007669"/>
    <property type="project" value="InterPro"/>
</dbReference>
<dbReference type="STRING" id="133383.A0A1R0H7A2"/>
<dbReference type="PANTHER" id="PTHR15615:SF108">
    <property type="entry name" value="PROTEIN CNPPD1"/>
    <property type="match status" value="1"/>
</dbReference>
<gene>
    <name evidence="2" type="ORF">AYI68_g816</name>
    <name evidence="3" type="ORF">AYI68_g824</name>
</gene>
<name>A0A1R0H7A2_9FUNG</name>
<dbReference type="InterPro" id="IPR036915">
    <property type="entry name" value="Cyclin-like_sf"/>
</dbReference>
<dbReference type="InterPro" id="IPR013922">
    <property type="entry name" value="Cyclin_PHO80-like"/>
</dbReference>
<protein>
    <recommendedName>
        <fullName evidence="5">G1/S-specific cyclin pas1</fullName>
    </recommendedName>
</protein>
<organism evidence="3 4">
    <name type="scientific">Smittium mucronatum</name>
    <dbReference type="NCBI Taxonomy" id="133383"/>
    <lineage>
        <taxon>Eukaryota</taxon>
        <taxon>Fungi</taxon>
        <taxon>Fungi incertae sedis</taxon>
        <taxon>Zoopagomycota</taxon>
        <taxon>Kickxellomycotina</taxon>
        <taxon>Harpellomycetes</taxon>
        <taxon>Harpellales</taxon>
        <taxon>Legeriomycetaceae</taxon>
        <taxon>Smittium</taxon>
    </lineage>
</organism>
<dbReference type="Gene3D" id="1.10.472.10">
    <property type="entry name" value="Cyclin-like"/>
    <property type="match status" value="1"/>
</dbReference>
<dbReference type="AlphaFoldDB" id="A0A1R0H7A2"/>
<evidence type="ECO:0000313" key="4">
    <source>
        <dbReference type="Proteomes" id="UP000187455"/>
    </source>
</evidence>
<dbReference type="GO" id="GO:0005634">
    <property type="term" value="C:nucleus"/>
    <property type="evidence" value="ECO:0007669"/>
    <property type="project" value="TreeGrafter"/>
</dbReference>
<evidence type="ECO:0000256" key="1">
    <source>
        <dbReference type="SAM" id="MobiDB-lite"/>
    </source>
</evidence>
<accession>A0A1R0H7A2</accession>
<dbReference type="GO" id="GO:0016538">
    <property type="term" value="F:cyclin-dependent protein serine/threonine kinase regulator activity"/>
    <property type="evidence" value="ECO:0007669"/>
    <property type="project" value="TreeGrafter"/>
</dbReference>
<dbReference type="GO" id="GO:0000307">
    <property type="term" value="C:cyclin-dependent protein kinase holoenzyme complex"/>
    <property type="evidence" value="ECO:0007669"/>
    <property type="project" value="TreeGrafter"/>
</dbReference>
<proteinExistence type="predicted"/>
<dbReference type="Pfam" id="PF08613">
    <property type="entry name" value="Cyclin"/>
    <property type="match status" value="1"/>
</dbReference>
<sequence>MVGSPNSSYRLIIASLCVATKYLYDDAYHNNSWYSISHEIFSLAEINRMELEFMYFLRYDLYISGNEWNLWIAALEAKLVNYWHSKYHGSPEVSNGIGTDQIQNTFSNSGPKKTRFSFIKKDINLEELGIKFFYRNQIFLAFECCDLADAPTISNLAWSPKGQTLLESLNRSIYKTSLKKSKQGELSNSKISGSGGFIASTPGYKSSDSSVVSSLGSSRIKSSLGSEKTMNASTSASSVGLVTPSKTGFDGDGVTSKERYPSLDKSESFHHLDYSTLQTTPYSKYFGLKREKRYAENEKYIKKHDNTLFYIPENSAINQDARKENKYQGYGTKNTNSEASSGSSNIVISNPFPIPLIYSKQSGIRNDSNTSNKTMIDDWNEPSLGEHNNPDISRKIDELSKIYSRMELAESETPDKIAKICTRSDINPNKNNFDLISFQIPSYKIDLKRGGQNLCNKIGSPIPPRSSSRIGNRRDSSNIAANNSSRPIYDDFSRIPFLSKRVSVRKPTEQDCKLLGLELLKTDVDYQAHRNKVISDAKLTKVGDNNSTSNFVNARIRSKSKSTDSELSALSSPIYSLESNFSNSSLESNYVQISEKVLLTKLGNDDVYQKPSVINISDFKRI</sequence>
<comment type="caution">
    <text evidence="3">The sequence shown here is derived from an EMBL/GenBank/DDBJ whole genome shotgun (WGS) entry which is preliminary data.</text>
</comment>
<dbReference type="Proteomes" id="UP000187455">
    <property type="component" value="Unassembled WGS sequence"/>
</dbReference>
<feature type="region of interest" description="Disordered" evidence="1">
    <location>
        <begin position="458"/>
        <end position="483"/>
    </location>
</feature>
<dbReference type="EMBL" id="LSSL01000273">
    <property type="protein sequence ID" value="OLY85006.1"/>
    <property type="molecule type" value="Genomic_DNA"/>
</dbReference>
<reference evidence="3" key="2">
    <citation type="submission" date="2017-01" db="EMBL/GenBank/DDBJ databases">
        <authorList>
            <person name="Mah S.A."/>
            <person name="Swanson W.J."/>
            <person name="Moy G.W."/>
            <person name="Vacquier V.D."/>
        </authorList>
    </citation>
    <scope>NUCLEOTIDE SEQUENCE</scope>
    <source>
        <strain evidence="3">ALG-7-W6</strain>
    </source>
</reference>
<dbReference type="PANTHER" id="PTHR15615">
    <property type="match status" value="1"/>
</dbReference>
<evidence type="ECO:0008006" key="5">
    <source>
        <dbReference type="Google" id="ProtNLM"/>
    </source>
</evidence>
<evidence type="ECO:0000313" key="3">
    <source>
        <dbReference type="EMBL" id="OLY85006.1"/>
    </source>
</evidence>